<dbReference type="InterPro" id="IPR011013">
    <property type="entry name" value="Gal_mutarotase_sf_dom"/>
</dbReference>
<proteinExistence type="predicted"/>
<dbReference type="GO" id="GO:0005975">
    <property type="term" value="P:carbohydrate metabolic process"/>
    <property type="evidence" value="ECO:0007669"/>
    <property type="project" value="InterPro"/>
</dbReference>
<evidence type="ECO:0000256" key="1">
    <source>
        <dbReference type="ARBA" id="ARBA00001913"/>
    </source>
</evidence>
<reference evidence="4 5" key="1">
    <citation type="submission" date="2020-04" db="EMBL/GenBank/DDBJ databases">
        <title>Flammeovirga sp. SR4, a novel species isolated from seawater.</title>
        <authorList>
            <person name="Wang X."/>
        </authorList>
    </citation>
    <scope>NUCLEOTIDE SEQUENCE [LARGE SCALE GENOMIC DNA]</scope>
    <source>
        <strain evidence="4 5">ATCC 23126</strain>
    </source>
</reference>
<dbReference type="AlphaFoldDB" id="A0A7X9RUK0"/>
<evidence type="ECO:0000313" key="5">
    <source>
        <dbReference type="Proteomes" id="UP000576082"/>
    </source>
</evidence>
<sequence length="299" mass="35081">MSKIVTLENAVLQVKISKNGAELHSIYHKQHQHEYLWQGDKEVWGRHAPVLFPIVGQVEDGFYEVDDVKYKLPQHGFARDMEHKLITQDELRCIFELRFDHDTMTKFPYKFVFRTIYEIKNSKLSITYQVDNIDTEDIYFSVGAHPGFNTDFIKNTSFEDYTIEFSEQEKFQRLLLDNGLRSGAIQEDALNGAQTLDLKFDTFKDDAIIFDHFKSESLDIVCRHDDSRKLRVAFKDWPLLGIWTPVGKRADFVCIEPWYGVADLRDENHNFKEKYANQKLPKEETFSATFSVEIIDKDE</sequence>
<dbReference type="InterPro" id="IPR014718">
    <property type="entry name" value="GH-type_carb-bd"/>
</dbReference>
<dbReference type="InterPro" id="IPR008183">
    <property type="entry name" value="Aldose_1/G6P_1-epimerase"/>
</dbReference>
<keyword evidence="5" id="KW-1185">Reference proteome</keyword>
<dbReference type="Pfam" id="PF01263">
    <property type="entry name" value="Aldose_epim"/>
    <property type="match status" value="1"/>
</dbReference>
<comment type="cofactor">
    <cofactor evidence="1">
        <name>Ca(2+)</name>
        <dbReference type="ChEBI" id="CHEBI:29108"/>
    </cofactor>
</comment>
<name>A0A7X9RUK0_9BACT</name>
<dbReference type="EMBL" id="JABANE010000032">
    <property type="protein sequence ID" value="NME68974.1"/>
    <property type="molecule type" value="Genomic_DNA"/>
</dbReference>
<dbReference type="InterPro" id="IPR037481">
    <property type="entry name" value="LacX"/>
</dbReference>
<protein>
    <submittedName>
        <fullName evidence="4">Aldose 1-epimerase family protein</fullName>
    </submittedName>
</protein>
<evidence type="ECO:0000313" key="4">
    <source>
        <dbReference type="EMBL" id="NME68974.1"/>
    </source>
</evidence>
<accession>A0A7X9RUK0</accession>
<comment type="subunit">
    <text evidence="2">Monomer.</text>
</comment>
<comment type="caution">
    <text evidence="4">The sequence shown here is derived from an EMBL/GenBank/DDBJ whole genome shotgun (WGS) entry which is preliminary data.</text>
</comment>
<dbReference type="PANTHER" id="PTHR11122:SF13">
    <property type="entry name" value="GLUCOSE-6-PHOSPHATE 1-EPIMERASE"/>
    <property type="match status" value="1"/>
</dbReference>
<evidence type="ECO:0000256" key="3">
    <source>
        <dbReference type="ARBA" id="ARBA00022837"/>
    </source>
</evidence>
<dbReference type="Proteomes" id="UP000576082">
    <property type="component" value="Unassembled WGS sequence"/>
</dbReference>
<dbReference type="CDD" id="cd09024">
    <property type="entry name" value="Aldose_epim_lacX"/>
    <property type="match status" value="1"/>
</dbReference>
<gene>
    <name evidence="4" type="ORF">HHU12_13455</name>
</gene>
<evidence type="ECO:0000256" key="2">
    <source>
        <dbReference type="ARBA" id="ARBA00011245"/>
    </source>
</evidence>
<dbReference type="GO" id="GO:0030246">
    <property type="term" value="F:carbohydrate binding"/>
    <property type="evidence" value="ECO:0007669"/>
    <property type="project" value="InterPro"/>
</dbReference>
<keyword evidence="3" id="KW-0106">Calcium</keyword>
<dbReference type="PANTHER" id="PTHR11122">
    <property type="entry name" value="APOSPORY-ASSOCIATED PROTEIN C-RELATED"/>
    <property type="match status" value="1"/>
</dbReference>
<dbReference type="Gene3D" id="2.70.98.10">
    <property type="match status" value="1"/>
</dbReference>
<dbReference type="GO" id="GO:0016853">
    <property type="term" value="F:isomerase activity"/>
    <property type="evidence" value="ECO:0007669"/>
    <property type="project" value="InterPro"/>
</dbReference>
<dbReference type="SUPFAM" id="SSF74650">
    <property type="entry name" value="Galactose mutarotase-like"/>
    <property type="match status" value="1"/>
</dbReference>
<organism evidence="4 5">
    <name type="scientific">Flammeovirga aprica JL-4</name>
    <dbReference type="NCBI Taxonomy" id="694437"/>
    <lineage>
        <taxon>Bacteria</taxon>
        <taxon>Pseudomonadati</taxon>
        <taxon>Bacteroidota</taxon>
        <taxon>Cytophagia</taxon>
        <taxon>Cytophagales</taxon>
        <taxon>Flammeovirgaceae</taxon>
        <taxon>Flammeovirga</taxon>
    </lineage>
</organism>
<dbReference type="RefSeq" id="WP_169657261.1">
    <property type="nucleotide sequence ID" value="NZ_JABANE010000032.1"/>
</dbReference>